<dbReference type="CDD" id="cd02142">
    <property type="entry name" value="McbC_SagB-like_oxidoreductase"/>
    <property type="match status" value="1"/>
</dbReference>
<dbReference type="PANTHER" id="PTHR43745:SF2">
    <property type="entry name" value="NITROREDUCTASE MJ1384-RELATED"/>
    <property type="match status" value="1"/>
</dbReference>
<keyword evidence="2" id="KW-1185">Reference proteome</keyword>
<evidence type="ECO:0000313" key="1">
    <source>
        <dbReference type="EMBL" id="MCB5179010.1"/>
    </source>
</evidence>
<accession>A0ABS8B330</accession>
<dbReference type="Gene3D" id="3.40.109.10">
    <property type="entry name" value="NADH Oxidase"/>
    <property type="match status" value="1"/>
</dbReference>
<dbReference type="EMBL" id="JAJAUY010000015">
    <property type="protein sequence ID" value="MCB5179010.1"/>
    <property type="molecule type" value="Genomic_DNA"/>
</dbReference>
<dbReference type="InterPro" id="IPR000415">
    <property type="entry name" value="Nitroreductase-like"/>
</dbReference>
<name>A0ABS8B330_9ACTN</name>
<gene>
    <name evidence="1" type="ORF">LG632_06370</name>
</gene>
<dbReference type="Proteomes" id="UP001199054">
    <property type="component" value="Unassembled WGS sequence"/>
</dbReference>
<organism evidence="1 2">
    <name type="scientific">Streptomyces antimicrobicus</name>
    <dbReference type="NCBI Taxonomy" id="2883108"/>
    <lineage>
        <taxon>Bacteria</taxon>
        <taxon>Bacillati</taxon>
        <taxon>Actinomycetota</taxon>
        <taxon>Actinomycetes</taxon>
        <taxon>Kitasatosporales</taxon>
        <taxon>Streptomycetaceae</taxon>
        <taxon>Streptomyces</taxon>
    </lineage>
</organism>
<dbReference type="PANTHER" id="PTHR43745">
    <property type="entry name" value="NITROREDUCTASE MJ1384-RELATED"/>
    <property type="match status" value="1"/>
</dbReference>
<dbReference type="RefSeq" id="WP_226725831.1">
    <property type="nucleotide sequence ID" value="NZ_JAJAUY010000015.1"/>
</dbReference>
<sequence>MSTDAPPRASRSGLYAPHPELLVHPMPLSGDERVLVAETGSATAPLILRDARVAHAITLLPDRGTREEITARWSAEETLRPLAEELWQALTAEGVLVAAEDVPSRAATWRSYGWDEAYRYHASTTDYPFLQMDREGAFDADDARMEEYMAAAPPPPITMDVAADGDGAVPLRKIAEGESADALLAALTPEQRRGPEGLALLLDTCFGERTRRPFAVQGDFLRKAVPSGGARHPTEAFVALFPGSGVTPGIYHYNVAHHRLDLVRAGDHSAALRTASFDLFDKFHQEPFGLIVFCSLVERAMWRYRDARSARAPFIDVGHTLMAYRTVIERLGVGGYTYQKFHDQQIAALLGIDVTRLAPLFLGTLV</sequence>
<reference evidence="1 2" key="1">
    <citation type="submission" date="2021-10" db="EMBL/GenBank/DDBJ databases">
        <title>Streptomyces sp. strain SMC 277, a novel streptomycete isolated from soil.</title>
        <authorList>
            <person name="Chanama M."/>
        </authorList>
    </citation>
    <scope>NUCLEOTIDE SEQUENCE [LARGE SCALE GENOMIC DNA]</scope>
    <source>
        <strain evidence="1 2">SMC 277</strain>
    </source>
</reference>
<comment type="caution">
    <text evidence="1">The sequence shown here is derived from an EMBL/GenBank/DDBJ whole genome shotgun (WGS) entry which is preliminary data.</text>
</comment>
<evidence type="ECO:0000313" key="2">
    <source>
        <dbReference type="Proteomes" id="UP001199054"/>
    </source>
</evidence>
<proteinExistence type="predicted"/>
<protein>
    <submittedName>
        <fullName evidence="1">SagB/ThcOx family dehydrogenase</fullName>
    </submittedName>
</protein>
<dbReference type="InterPro" id="IPR052544">
    <property type="entry name" value="Bacteriocin_Proc_Enz"/>
</dbReference>